<feature type="transmembrane region" description="Helical" evidence="2">
    <location>
        <begin position="29"/>
        <end position="48"/>
    </location>
</feature>
<accession>A0A1M5M7P3</accession>
<evidence type="ECO:0000256" key="1">
    <source>
        <dbReference type="SAM" id="MobiDB-lite"/>
    </source>
</evidence>
<feature type="compositionally biased region" description="Basic and acidic residues" evidence="1">
    <location>
        <begin position="116"/>
        <end position="131"/>
    </location>
</feature>
<dbReference type="AlphaFoldDB" id="A0A1M5M7P3"/>
<organism evidence="3 4">
    <name type="scientific">Bradyrhizobium erythrophlei</name>
    <dbReference type="NCBI Taxonomy" id="1437360"/>
    <lineage>
        <taxon>Bacteria</taxon>
        <taxon>Pseudomonadati</taxon>
        <taxon>Pseudomonadota</taxon>
        <taxon>Alphaproteobacteria</taxon>
        <taxon>Hyphomicrobiales</taxon>
        <taxon>Nitrobacteraceae</taxon>
        <taxon>Bradyrhizobium</taxon>
    </lineage>
</organism>
<evidence type="ECO:0000313" key="4">
    <source>
        <dbReference type="Proteomes" id="UP000190675"/>
    </source>
</evidence>
<protein>
    <submittedName>
        <fullName evidence="3">Uncharacterized protein</fullName>
    </submittedName>
</protein>
<gene>
    <name evidence="3" type="ORF">SAMN05444169_3869</name>
</gene>
<dbReference type="EMBL" id="LT670818">
    <property type="protein sequence ID" value="SHG73280.1"/>
    <property type="molecule type" value="Genomic_DNA"/>
</dbReference>
<dbReference type="Proteomes" id="UP000190675">
    <property type="component" value="Chromosome I"/>
</dbReference>
<proteinExistence type="predicted"/>
<keyword evidence="2" id="KW-0812">Transmembrane</keyword>
<evidence type="ECO:0000313" key="3">
    <source>
        <dbReference type="EMBL" id="SHG73280.1"/>
    </source>
</evidence>
<sequence>MLAFSVLILALAIWGTVLAIRRVSRKQPFGVSGWGVVVFWCLVGLSVFSGPRKLLNQTADQQAASDASRDQIKKTMEAGVAAKHGGELPKTMSPDDLKIAMAVGAKAADQQGKSSAAEKLKSMKTRPDPADVKYSPDVVQMAVKQQLRDPDSATFGPMSLYSDRKMNDYYTPVVCGTINSKNDFGGYSGNKAFVFLIPLTAVMIEGSPNQQQAQLFVKTYNQLCAGAHD</sequence>
<feature type="region of interest" description="Disordered" evidence="1">
    <location>
        <begin position="110"/>
        <end position="131"/>
    </location>
</feature>
<reference evidence="3 4" key="1">
    <citation type="submission" date="2016-11" db="EMBL/GenBank/DDBJ databases">
        <authorList>
            <person name="Jaros S."/>
            <person name="Januszkiewicz K."/>
            <person name="Wedrychowicz H."/>
        </authorList>
    </citation>
    <scope>NUCLEOTIDE SEQUENCE [LARGE SCALE GENOMIC DNA]</scope>
    <source>
        <strain evidence="3 4">GAS242</strain>
    </source>
</reference>
<keyword evidence="2" id="KW-0472">Membrane</keyword>
<name>A0A1M5M7P3_9BRAD</name>
<keyword evidence="2" id="KW-1133">Transmembrane helix</keyword>
<evidence type="ECO:0000256" key="2">
    <source>
        <dbReference type="SAM" id="Phobius"/>
    </source>
</evidence>